<evidence type="ECO:0000313" key="2">
    <source>
        <dbReference type="Proteomes" id="UP000460272"/>
    </source>
</evidence>
<dbReference type="Proteomes" id="UP000460272">
    <property type="component" value="Unassembled WGS sequence"/>
</dbReference>
<protein>
    <submittedName>
        <fullName evidence="1">Uncharacterized protein</fullName>
    </submittedName>
</protein>
<name>A0A6P2C9L0_9ACTN</name>
<dbReference type="EMBL" id="RPFW01000001">
    <property type="protein sequence ID" value="TVZ06243.1"/>
    <property type="molecule type" value="Genomic_DNA"/>
</dbReference>
<proteinExistence type="predicted"/>
<evidence type="ECO:0000313" key="1">
    <source>
        <dbReference type="EMBL" id="TVZ06243.1"/>
    </source>
</evidence>
<sequence>MEAKGNLPEAAVYLDKLAEELTNRGLEAWVMAPPGRIPSVYITNPGARALEENVYVDRCSDGLWWFWWSWAERVSIADDLDAAATAIIRVLSVPRALAAS</sequence>
<gene>
    <name evidence="1" type="ORF">EAS64_02040</name>
</gene>
<reference evidence="1 2" key="1">
    <citation type="submission" date="2018-11" db="EMBL/GenBank/DDBJ databases">
        <title>Trebonia kvetii gen.nov., sp.nov., a novel acidophilic actinobacterium, and proposal of the new actinobacterial family Treboniaceae fam. nov.</title>
        <authorList>
            <person name="Rapoport D."/>
            <person name="Sagova-Mareckova M."/>
            <person name="Sedlacek I."/>
            <person name="Provaznik J."/>
            <person name="Kralova S."/>
            <person name="Pavlinic D."/>
            <person name="Benes V."/>
            <person name="Kopecky J."/>
        </authorList>
    </citation>
    <scope>NUCLEOTIDE SEQUENCE [LARGE SCALE GENOMIC DNA]</scope>
    <source>
        <strain evidence="1 2">15Tr583</strain>
    </source>
</reference>
<organism evidence="1 2">
    <name type="scientific">Trebonia kvetii</name>
    <dbReference type="NCBI Taxonomy" id="2480626"/>
    <lineage>
        <taxon>Bacteria</taxon>
        <taxon>Bacillati</taxon>
        <taxon>Actinomycetota</taxon>
        <taxon>Actinomycetes</taxon>
        <taxon>Streptosporangiales</taxon>
        <taxon>Treboniaceae</taxon>
        <taxon>Trebonia</taxon>
    </lineage>
</organism>
<accession>A0A6P2C9L0</accession>
<comment type="caution">
    <text evidence="1">The sequence shown here is derived from an EMBL/GenBank/DDBJ whole genome shotgun (WGS) entry which is preliminary data.</text>
</comment>
<dbReference type="AlphaFoldDB" id="A0A6P2C9L0"/>
<dbReference type="RefSeq" id="WP_145850997.1">
    <property type="nucleotide sequence ID" value="NZ_RPFW01000001.1"/>
</dbReference>
<keyword evidence="2" id="KW-1185">Reference proteome</keyword>
<dbReference type="OrthoDB" id="3539621at2"/>